<evidence type="ECO:0000259" key="11">
    <source>
        <dbReference type="Pfam" id="PF00725"/>
    </source>
</evidence>
<keyword evidence="4" id="KW-0442">Lipid degradation</keyword>
<dbReference type="InterPro" id="IPR008927">
    <property type="entry name" value="6-PGluconate_DH-like_C_sf"/>
</dbReference>
<evidence type="ECO:0000256" key="8">
    <source>
        <dbReference type="ARBA" id="ARBA00023239"/>
    </source>
</evidence>
<feature type="domain" description="3-hydroxyacyl-CoA dehydrogenase C-terminal" evidence="11">
    <location>
        <begin position="500"/>
        <end position="597"/>
    </location>
</feature>
<evidence type="ECO:0000256" key="10">
    <source>
        <dbReference type="ARBA" id="ARBA00049556"/>
    </source>
</evidence>
<evidence type="ECO:0000256" key="6">
    <source>
        <dbReference type="ARBA" id="ARBA00023027"/>
    </source>
</evidence>
<comment type="catalytic activity">
    <reaction evidence="10">
        <text>a (3S)-3-hydroxyacyl-CoA + NAD(+) = a 3-oxoacyl-CoA + NADH + H(+)</text>
        <dbReference type="Rhea" id="RHEA:22432"/>
        <dbReference type="ChEBI" id="CHEBI:15378"/>
        <dbReference type="ChEBI" id="CHEBI:57318"/>
        <dbReference type="ChEBI" id="CHEBI:57540"/>
        <dbReference type="ChEBI" id="CHEBI:57945"/>
        <dbReference type="ChEBI" id="CHEBI:90726"/>
        <dbReference type="EC" id="1.1.1.35"/>
    </reaction>
</comment>
<keyword evidence="5" id="KW-0560">Oxidoreductase</keyword>
<name>A0ABV3TYQ3_9GAMM</name>
<feature type="domain" description="3-hydroxyacyl-CoA dehydrogenase NAD binding" evidence="12">
    <location>
        <begin position="319"/>
        <end position="497"/>
    </location>
</feature>
<evidence type="ECO:0000259" key="12">
    <source>
        <dbReference type="Pfam" id="PF02737"/>
    </source>
</evidence>
<evidence type="ECO:0000256" key="9">
    <source>
        <dbReference type="ARBA" id="ARBA00023268"/>
    </source>
</evidence>
<comment type="similarity">
    <text evidence="2">In the central section; belongs to the 3-hydroxyacyl-CoA dehydrogenase family.</text>
</comment>
<evidence type="ECO:0000256" key="7">
    <source>
        <dbReference type="ARBA" id="ARBA00023098"/>
    </source>
</evidence>
<keyword evidence="6" id="KW-0520">NAD</keyword>
<dbReference type="Gene3D" id="3.90.226.10">
    <property type="entry name" value="2-enoyl-CoA Hydratase, Chain A, domain 1"/>
    <property type="match status" value="1"/>
</dbReference>
<dbReference type="Gene3D" id="1.10.1040.50">
    <property type="match status" value="1"/>
</dbReference>
<dbReference type="SUPFAM" id="SSF51735">
    <property type="entry name" value="NAD(P)-binding Rossmann-fold domains"/>
    <property type="match status" value="1"/>
</dbReference>
<dbReference type="InterPro" id="IPR036291">
    <property type="entry name" value="NAD(P)-bd_dom_sf"/>
</dbReference>
<dbReference type="Gene3D" id="3.40.50.720">
    <property type="entry name" value="NAD(P)-binding Rossmann-like Domain"/>
    <property type="match status" value="1"/>
</dbReference>
<dbReference type="InterPro" id="IPR006176">
    <property type="entry name" value="3-OHacyl-CoA_DH_NAD-bd"/>
</dbReference>
<reference evidence="13 14" key="1">
    <citation type="journal article" date="2011" name="Int. J. Syst. Evol. Microbiol.">
        <title>Zhongshania antarctica gen. nov., sp. nov. and Zhongshania guokunii sp. nov., gammaproteobacteria respectively isolated from coastal attached (fast) ice and surface seawater of the Antarctic.</title>
        <authorList>
            <person name="Li H.J."/>
            <person name="Zhang X.Y."/>
            <person name="Chen C.X."/>
            <person name="Zhang Y.J."/>
            <person name="Gao Z.M."/>
            <person name="Yu Y."/>
            <person name="Chen X.L."/>
            <person name="Chen B."/>
            <person name="Zhang Y.Z."/>
        </authorList>
    </citation>
    <scope>NUCLEOTIDE SEQUENCE [LARGE SCALE GENOMIC DNA]</scope>
    <source>
        <strain evidence="13 14">R06B22</strain>
    </source>
</reference>
<dbReference type="RefSeq" id="WP_368376828.1">
    <property type="nucleotide sequence ID" value="NZ_JBFRYB010000001.1"/>
</dbReference>
<sequence>MSVFKYERDTDGIVTVTMDMTGPVNSMNDEYDVAMGETIEKLEAEQGLAGVIFASAKKVFFAGGNIKDLLAIEKGQEGVMMDRLNAGKAQLRRLEKLPVPVVAAINGAALGGGFEICLACNHRIAYNHKSVQIGLPEVSLGLLPGGGGIVRMVSLLGLQSALPLLVEGKKLVPEKALAAGMIHEVVASLEELVPRAKAYILSVKGDESAAVQPWDVKGFKIPGGKASDPANSQILPVATTMLFKQTRGLMPAPAEILDCAVQAATVGFDAAMKIESRGLAHLVTTPEAKNLITTFFFGLNKINAGSSRPEGQEKNLTKKVGILGAGMMGQGIAYVSAMAGIAVVLKDISQESADKGKAYSQKLLDKSVAKGRMTQEKRDQVLALIKPTAENEDLRGCDLIIEAVFENVELKHKITQELEPFLAENGVWGSNTSTLPITILAEGSKNPDNFIGIHFFSPVDKMPLVEIICGEKTSDEALAKAFDFTQQIRKIPIVVNDSVGFFTSRTFGTYLDEGARLIHEGLHPIKIDNLGKAIGMPVGPLTITDETSQQLQYKANATWEEMGLDMGDRSLTMEIVNLMVEEHDRGGRHHGGGYYDWSESGKTVWPVIIEKYYKPEVALPDQDVKDRLLFRQVIESLKCLEEGVLRTVVDGNIGSVMGIGAPMWTGGFIQFVNTYGIQRFSDRCAELEASYGERFKAPAIVAAKLAAGETFAS</sequence>
<dbReference type="PANTHER" id="PTHR43612:SF3">
    <property type="entry name" value="TRIFUNCTIONAL ENZYME SUBUNIT ALPHA, MITOCHONDRIAL"/>
    <property type="match status" value="1"/>
</dbReference>
<evidence type="ECO:0000256" key="5">
    <source>
        <dbReference type="ARBA" id="ARBA00023002"/>
    </source>
</evidence>
<dbReference type="EMBL" id="JBFRYB010000001">
    <property type="protein sequence ID" value="MEX1666758.1"/>
    <property type="molecule type" value="Genomic_DNA"/>
</dbReference>
<evidence type="ECO:0000256" key="3">
    <source>
        <dbReference type="ARBA" id="ARBA00022832"/>
    </source>
</evidence>
<organism evidence="13 14">
    <name type="scientific">Zhongshania arctica</name>
    <dbReference type="NCBI Taxonomy" id="3238302"/>
    <lineage>
        <taxon>Bacteria</taxon>
        <taxon>Pseudomonadati</taxon>
        <taxon>Pseudomonadota</taxon>
        <taxon>Gammaproteobacteria</taxon>
        <taxon>Cellvibrionales</taxon>
        <taxon>Spongiibacteraceae</taxon>
        <taxon>Zhongshania</taxon>
    </lineage>
</organism>
<dbReference type="Pfam" id="PF02737">
    <property type="entry name" value="3HCDH_N"/>
    <property type="match status" value="1"/>
</dbReference>
<dbReference type="Pfam" id="PF00378">
    <property type="entry name" value="ECH_1"/>
    <property type="match status" value="1"/>
</dbReference>
<dbReference type="CDD" id="cd06558">
    <property type="entry name" value="crotonase-like"/>
    <property type="match status" value="1"/>
</dbReference>
<dbReference type="SUPFAM" id="SSF52096">
    <property type="entry name" value="ClpP/crotonase"/>
    <property type="match status" value="1"/>
</dbReference>
<accession>A0ABV3TYQ3</accession>
<dbReference type="Pfam" id="PF00725">
    <property type="entry name" value="3HCDH"/>
    <property type="match status" value="1"/>
</dbReference>
<protein>
    <submittedName>
        <fullName evidence="13">3-hydroxyacyl-CoA dehydrogenase NAD-binding domain-containing protein</fullName>
    </submittedName>
</protein>
<dbReference type="InterPro" id="IPR001753">
    <property type="entry name" value="Enoyl-CoA_hydra/iso"/>
</dbReference>
<evidence type="ECO:0000256" key="1">
    <source>
        <dbReference type="ARBA" id="ARBA00005005"/>
    </source>
</evidence>
<keyword evidence="3" id="KW-0276">Fatty acid metabolism</keyword>
<keyword evidence="14" id="KW-1185">Reference proteome</keyword>
<dbReference type="SUPFAM" id="SSF48179">
    <property type="entry name" value="6-phosphogluconate dehydrogenase C-terminal domain-like"/>
    <property type="match status" value="2"/>
</dbReference>
<keyword evidence="8" id="KW-0456">Lyase</keyword>
<dbReference type="InterPro" id="IPR029045">
    <property type="entry name" value="ClpP/crotonase-like_dom_sf"/>
</dbReference>
<evidence type="ECO:0000256" key="2">
    <source>
        <dbReference type="ARBA" id="ARBA00007005"/>
    </source>
</evidence>
<comment type="caution">
    <text evidence="13">The sequence shown here is derived from an EMBL/GenBank/DDBJ whole genome shotgun (WGS) entry which is preliminary data.</text>
</comment>
<dbReference type="InterPro" id="IPR006108">
    <property type="entry name" value="3HC_DH_C"/>
</dbReference>
<gene>
    <name evidence="13" type="ORF">AB4875_14780</name>
</gene>
<comment type="pathway">
    <text evidence="1">Lipid metabolism; fatty acid beta-oxidation.</text>
</comment>
<evidence type="ECO:0000256" key="4">
    <source>
        <dbReference type="ARBA" id="ARBA00022963"/>
    </source>
</evidence>
<keyword evidence="7" id="KW-0443">Lipid metabolism</keyword>
<keyword evidence="9" id="KW-0511">Multifunctional enzyme</keyword>
<dbReference type="PANTHER" id="PTHR43612">
    <property type="entry name" value="TRIFUNCTIONAL ENZYME SUBUNIT ALPHA"/>
    <property type="match status" value="1"/>
</dbReference>
<proteinExistence type="inferred from homology"/>
<dbReference type="InterPro" id="IPR050136">
    <property type="entry name" value="FA_oxidation_alpha_subunit"/>
</dbReference>
<dbReference type="Proteomes" id="UP001557484">
    <property type="component" value="Unassembled WGS sequence"/>
</dbReference>
<evidence type="ECO:0000313" key="13">
    <source>
        <dbReference type="EMBL" id="MEX1666758.1"/>
    </source>
</evidence>
<evidence type="ECO:0000313" key="14">
    <source>
        <dbReference type="Proteomes" id="UP001557484"/>
    </source>
</evidence>